<gene>
    <name evidence="2" type="ORF">SAMN02745119_02006</name>
</gene>
<name>A0A1T4PK87_9BACT</name>
<dbReference type="Proteomes" id="UP000190102">
    <property type="component" value="Unassembled WGS sequence"/>
</dbReference>
<keyword evidence="3" id="KW-1185">Reference proteome</keyword>
<dbReference type="EMBL" id="FUWR01000010">
    <property type="protein sequence ID" value="SJZ91995.1"/>
    <property type="molecule type" value="Genomic_DNA"/>
</dbReference>
<feature type="compositionally biased region" description="Polar residues" evidence="1">
    <location>
        <begin position="97"/>
        <end position="109"/>
    </location>
</feature>
<feature type="compositionally biased region" description="Basic and acidic residues" evidence="1">
    <location>
        <begin position="127"/>
        <end position="139"/>
    </location>
</feature>
<dbReference type="AlphaFoldDB" id="A0A1T4PK87"/>
<dbReference type="STRING" id="115783.SAMN02745119_02006"/>
<evidence type="ECO:0000313" key="3">
    <source>
        <dbReference type="Proteomes" id="UP000190102"/>
    </source>
</evidence>
<sequence length="250" mass="27659">MARWAPINLTLLQHLKPGTLHSKVDAALVLASDRMNGVERSAREYSKIWAWSPAKVLRFMSDPENSINLQQVSDETSKACSGGGLRGDTSQQRDKMSTNISESEASQTRVSDETGKTSVDGALLGDTSHKRVSSESVTEHLFNKETKRDSFVQFYAAYPKHKNKSAAEKAFTKLNPSPELLTQMLAELEWQKQQSEWQKNNGQYIPLPASWLNGRRWEDEHPTAPTLPATGTADAGGASVEYLRKAGLIA</sequence>
<dbReference type="RefSeq" id="WP_161947474.1">
    <property type="nucleotide sequence ID" value="NZ_FUWR01000010.1"/>
</dbReference>
<evidence type="ECO:0000256" key="1">
    <source>
        <dbReference type="SAM" id="MobiDB-lite"/>
    </source>
</evidence>
<reference evidence="3" key="1">
    <citation type="submission" date="2017-02" db="EMBL/GenBank/DDBJ databases">
        <authorList>
            <person name="Varghese N."/>
            <person name="Submissions S."/>
        </authorList>
    </citation>
    <scope>NUCLEOTIDE SEQUENCE [LARGE SCALE GENOMIC DNA]</scope>
    <source>
        <strain evidence="3">ATCC BAA-34</strain>
    </source>
</reference>
<proteinExistence type="predicted"/>
<evidence type="ECO:0000313" key="2">
    <source>
        <dbReference type="EMBL" id="SJZ91995.1"/>
    </source>
</evidence>
<feature type="region of interest" description="Disordered" evidence="1">
    <location>
        <begin position="73"/>
        <end position="139"/>
    </location>
</feature>
<accession>A0A1T4PK87</accession>
<organism evidence="2 3">
    <name type="scientific">Trichlorobacter thiogenes</name>
    <dbReference type="NCBI Taxonomy" id="115783"/>
    <lineage>
        <taxon>Bacteria</taxon>
        <taxon>Pseudomonadati</taxon>
        <taxon>Thermodesulfobacteriota</taxon>
        <taxon>Desulfuromonadia</taxon>
        <taxon>Geobacterales</taxon>
        <taxon>Geobacteraceae</taxon>
        <taxon>Trichlorobacter</taxon>
    </lineage>
</organism>
<protein>
    <submittedName>
        <fullName evidence="2">Uncharacterized protein</fullName>
    </submittedName>
</protein>